<feature type="active site" evidence="2">
    <location>
        <position position="172"/>
    </location>
</feature>
<evidence type="ECO:0000256" key="2">
    <source>
        <dbReference type="PIRSR" id="PIRSR000103-1"/>
    </source>
</evidence>
<feature type="domain" description="Phosphogluconate dehydrogenase NAD-binding putative C-terminal" evidence="4">
    <location>
        <begin position="195"/>
        <end position="262"/>
    </location>
</feature>
<keyword evidence="1" id="KW-0560">Oxidoreductase</keyword>
<protein>
    <submittedName>
        <fullName evidence="5">NAD(P)-dependent oxidoreductase</fullName>
    </submittedName>
</protein>
<accession>A0A7X1KS88</accession>
<dbReference type="GO" id="GO:0016491">
    <property type="term" value="F:oxidoreductase activity"/>
    <property type="evidence" value="ECO:0007669"/>
    <property type="project" value="UniProtKB-KW"/>
</dbReference>
<dbReference type="PIRSF" id="PIRSF000103">
    <property type="entry name" value="HIBADH"/>
    <property type="match status" value="1"/>
</dbReference>
<dbReference type="Proteomes" id="UP000546173">
    <property type="component" value="Unassembled WGS sequence"/>
</dbReference>
<evidence type="ECO:0000256" key="1">
    <source>
        <dbReference type="ARBA" id="ARBA00023002"/>
    </source>
</evidence>
<keyword evidence="6" id="KW-1185">Reference proteome</keyword>
<dbReference type="Pfam" id="PF09130">
    <property type="entry name" value="DUF1932"/>
    <property type="match status" value="1"/>
</dbReference>
<dbReference type="SUPFAM" id="SSF51735">
    <property type="entry name" value="NAD(P)-binding Rossmann-fold domains"/>
    <property type="match status" value="1"/>
</dbReference>
<dbReference type="SUPFAM" id="SSF48179">
    <property type="entry name" value="6-phosphogluconate dehydrogenase C-terminal domain-like"/>
    <property type="match status" value="1"/>
</dbReference>
<dbReference type="InterPro" id="IPR013328">
    <property type="entry name" value="6PGD_dom2"/>
</dbReference>
<evidence type="ECO:0000259" key="3">
    <source>
        <dbReference type="Pfam" id="PF03446"/>
    </source>
</evidence>
<reference evidence="5 6" key="1">
    <citation type="submission" date="2020-08" db="EMBL/GenBank/DDBJ databases">
        <title>Pseudomonas sp. nov.</title>
        <authorList>
            <person name="Gieschler S."/>
            <person name="Fiedler G."/>
            <person name="Brinks E."/>
            <person name="Boehnlein C."/>
            <person name="Franz C.M.A.P."/>
            <person name="Kabisch J."/>
        </authorList>
    </citation>
    <scope>NUCLEOTIDE SEQUENCE [LARGE SCALE GENOMIC DNA]</scope>
    <source>
        <strain evidence="5 6">MBT-2</strain>
    </source>
</reference>
<dbReference type="AlphaFoldDB" id="A0A7X1KS88"/>
<dbReference type="Gene3D" id="1.10.1040.10">
    <property type="entry name" value="N-(1-d-carboxylethyl)-l-norvaline Dehydrogenase, domain 2"/>
    <property type="match status" value="1"/>
</dbReference>
<dbReference type="InterPro" id="IPR015815">
    <property type="entry name" value="HIBADH-related"/>
</dbReference>
<dbReference type="InterPro" id="IPR036291">
    <property type="entry name" value="NAD(P)-bd_dom_sf"/>
</dbReference>
<sequence>MELLFIGFGEAAYHLATGLRTQGDLQIGAFDAQADDPQRGATIRQRAERTRVTLFDSLESACQGARFVACLTSASSALAVAERVLPLLVAGQTYVDMNSAAPTVKQVIAALPRAPGVAFCDAAVMGTVPGNNHRVPMLLAGDGARAFADAFNPYGMRLTVLDAEAGAASAIKMLKSVVMKGLPQLLLEAFQAGEKFGVLDTLVDSLGESLNGKTVEQLANTFTARTLIHAKRRSAEMDDVVTTLEDAGVDATMSRASHQQLEKLAATDWQTLLGADGSDLGYRDAIRQLVKHS</sequence>
<evidence type="ECO:0000259" key="4">
    <source>
        <dbReference type="Pfam" id="PF09130"/>
    </source>
</evidence>
<dbReference type="InterPro" id="IPR008927">
    <property type="entry name" value="6-PGluconate_DH-like_C_sf"/>
</dbReference>
<dbReference type="Gene3D" id="3.40.50.720">
    <property type="entry name" value="NAD(P)-binding Rossmann-like Domain"/>
    <property type="match status" value="1"/>
</dbReference>
<evidence type="ECO:0000313" key="6">
    <source>
        <dbReference type="Proteomes" id="UP000546173"/>
    </source>
</evidence>
<dbReference type="InterPro" id="IPR006115">
    <property type="entry name" value="6PGDH_NADP-bd"/>
</dbReference>
<dbReference type="RefSeq" id="WP_185793305.1">
    <property type="nucleotide sequence ID" value="NZ_JACMYH010000001.1"/>
</dbReference>
<organism evidence="5 6">
    <name type="scientific">Pseudomonas baltica</name>
    <dbReference type="NCBI Taxonomy" id="2762576"/>
    <lineage>
        <taxon>Bacteria</taxon>
        <taxon>Pseudomonadati</taxon>
        <taxon>Pseudomonadota</taxon>
        <taxon>Gammaproteobacteria</taxon>
        <taxon>Pseudomonadales</taxon>
        <taxon>Pseudomonadaceae</taxon>
        <taxon>Pseudomonas</taxon>
    </lineage>
</organism>
<proteinExistence type="predicted"/>
<dbReference type="InterPro" id="IPR015814">
    <property type="entry name" value="Pgluconate_DH_NAD-bd_C"/>
</dbReference>
<dbReference type="Pfam" id="PF03446">
    <property type="entry name" value="NAD_binding_2"/>
    <property type="match status" value="1"/>
</dbReference>
<dbReference type="GO" id="GO:0050661">
    <property type="term" value="F:NADP binding"/>
    <property type="evidence" value="ECO:0007669"/>
    <property type="project" value="InterPro"/>
</dbReference>
<name>A0A7X1KS88_9PSED</name>
<dbReference type="EMBL" id="JACMYH010000001">
    <property type="protein sequence ID" value="MBC2677222.1"/>
    <property type="molecule type" value="Genomic_DNA"/>
</dbReference>
<comment type="caution">
    <text evidence="5">The sequence shown here is derived from an EMBL/GenBank/DDBJ whole genome shotgun (WGS) entry which is preliminary data.</text>
</comment>
<feature type="domain" description="6-phosphogluconate dehydrogenase NADP-binding" evidence="3">
    <location>
        <begin position="5"/>
        <end position="143"/>
    </location>
</feature>
<evidence type="ECO:0000313" key="5">
    <source>
        <dbReference type="EMBL" id="MBC2677222.1"/>
    </source>
</evidence>
<gene>
    <name evidence="5" type="ORF">H7993_02360</name>
</gene>